<comment type="caution">
    <text evidence="2">The sequence shown here is derived from an EMBL/GenBank/DDBJ whole genome shotgun (WGS) entry which is preliminary data.</text>
</comment>
<feature type="region of interest" description="Disordered" evidence="1">
    <location>
        <begin position="57"/>
        <end position="76"/>
    </location>
</feature>
<protein>
    <submittedName>
        <fullName evidence="2">Uncharacterized protein</fullName>
    </submittedName>
</protein>
<gene>
    <name evidence="2" type="ORF">NPIL_501571</name>
</gene>
<name>A0A8X6MTL9_NEPPI</name>
<accession>A0A8X6MTL9</accession>
<organism evidence="2 3">
    <name type="scientific">Nephila pilipes</name>
    <name type="common">Giant wood spider</name>
    <name type="synonym">Nephila maculata</name>
    <dbReference type="NCBI Taxonomy" id="299642"/>
    <lineage>
        <taxon>Eukaryota</taxon>
        <taxon>Metazoa</taxon>
        <taxon>Ecdysozoa</taxon>
        <taxon>Arthropoda</taxon>
        <taxon>Chelicerata</taxon>
        <taxon>Arachnida</taxon>
        <taxon>Araneae</taxon>
        <taxon>Araneomorphae</taxon>
        <taxon>Entelegynae</taxon>
        <taxon>Araneoidea</taxon>
        <taxon>Nephilidae</taxon>
        <taxon>Nephila</taxon>
    </lineage>
</organism>
<evidence type="ECO:0000313" key="3">
    <source>
        <dbReference type="Proteomes" id="UP000887013"/>
    </source>
</evidence>
<reference evidence="2" key="1">
    <citation type="submission" date="2020-08" db="EMBL/GenBank/DDBJ databases">
        <title>Multicomponent nature underlies the extraordinary mechanical properties of spider dragline silk.</title>
        <authorList>
            <person name="Kono N."/>
            <person name="Nakamura H."/>
            <person name="Mori M."/>
            <person name="Yoshida Y."/>
            <person name="Ohtoshi R."/>
            <person name="Malay A.D."/>
            <person name="Moran D.A.P."/>
            <person name="Tomita M."/>
            <person name="Numata K."/>
            <person name="Arakawa K."/>
        </authorList>
    </citation>
    <scope>NUCLEOTIDE SEQUENCE</scope>
</reference>
<keyword evidence="3" id="KW-1185">Reference proteome</keyword>
<proteinExistence type="predicted"/>
<dbReference type="AlphaFoldDB" id="A0A8X6MTL9"/>
<evidence type="ECO:0000313" key="2">
    <source>
        <dbReference type="EMBL" id="GFS77662.1"/>
    </source>
</evidence>
<dbReference type="EMBL" id="BMAW01050936">
    <property type="protein sequence ID" value="GFS77662.1"/>
    <property type="molecule type" value="Genomic_DNA"/>
</dbReference>
<dbReference type="Proteomes" id="UP000887013">
    <property type="component" value="Unassembled WGS sequence"/>
</dbReference>
<evidence type="ECO:0000256" key="1">
    <source>
        <dbReference type="SAM" id="MobiDB-lite"/>
    </source>
</evidence>
<sequence length="76" mass="8942">MLFAPLLNEKKQIFVYHIKAVMADKKKFNKRDPKDLETIINIFLCESDDDEAIVLDESDTDEEEHISIREDDLETE</sequence>